<proteinExistence type="predicted"/>
<keyword evidence="2" id="KW-0548">Nucleotidyltransferase</keyword>
<name>A0ABV4IF39_9BURK</name>
<dbReference type="InterPro" id="IPR052155">
    <property type="entry name" value="Biofilm_reg_signaling"/>
</dbReference>
<organism evidence="2 3">
    <name type="scientific">Comamonas jiangduensis</name>
    <dbReference type="NCBI Taxonomy" id="1194168"/>
    <lineage>
        <taxon>Bacteria</taxon>
        <taxon>Pseudomonadati</taxon>
        <taxon>Pseudomonadota</taxon>
        <taxon>Betaproteobacteria</taxon>
        <taxon>Burkholderiales</taxon>
        <taxon>Comamonadaceae</taxon>
        <taxon>Comamonas</taxon>
    </lineage>
</organism>
<dbReference type="PANTHER" id="PTHR44757">
    <property type="entry name" value="DIGUANYLATE CYCLASE DGCP"/>
    <property type="match status" value="1"/>
</dbReference>
<dbReference type="InterPro" id="IPR043128">
    <property type="entry name" value="Rev_trsase/Diguanyl_cyclase"/>
</dbReference>
<sequence length="310" mass="33624">MPDANLFTASQYAAICDSLPDPAFILTESGRYAAILGGKDKRYYHDGSSLIGQRIAQVLAPAKAQWFLQQIHAALSSQQMLVVEYELSARDVLGLPDEGPEHAIWFEGRISALAHLYDGEKAVLWVASNITASKQLQQLLQRQAMGDELTGLHNRRSFMQAMSQAYAAFQRDGTSACLVSFDVDGFKAINDGLGHPMGDQALRDLAHAAQQVATAQDLVCRLGGDEFVILSLGRSMADTMLFAQQLLHCGRQALVPYATAGSVPTLSIGIAHFSEHDTSVEDIMRRVDQAMYISKTQGGHQVSAADSKVA</sequence>
<keyword evidence="2" id="KW-0808">Transferase</keyword>
<comment type="caution">
    <text evidence="2">The sequence shown here is derived from an EMBL/GenBank/DDBJ whole genome shotgun (WGS) entry which is preliminary data.</text>
</comment>
<dbReference type="Proteomes" id="UP001567350">
    <property type="component" value="Unassembled WGS sequence"/>
</dbReference>
<dbReference type="Pfam" id="PF00990">
    <property type="entry name" value="GGDEF"/>
    <property type="match status" value="1"/>
</dbReference>
<dbReference type="EC" id="2.7.7.65" evidence="2"/>
<dbReference type="SUPFAM" id="SSF55073">
    <property type="entry name" value="Nucleotide cyclase"/>
    <property type="match status" value="1"/>
</dbReference>
<dbReference type="Gene3D" id="3.30.70.270">
    <property type="match status" value="1"/>
</dbReference>
<keyword evidence="3" id="KW-1185">Reference proteome</keyword>
<reference evidence="2 3" key="1">
    <citation type="submission" date="2024-08" db="EMBL/GenBank/DDBJ databases">
        <authorList>
            <person name="Feng Z."/>
            <person name="Ronholm J."/>
        </authorList>
    </citation>
    <scope>NUCLEOTIDE SEQUENCE [LARGE SCALE GENOMIC DNA]</scope>
    <source>
        <strain evidence="2 3">4-AB0-8</strain>
    </source>
</reference>
<dbReference type="InterPro" id="IPR000160">
    <property type="entry name" value="GGDEF_dom"/>
</dbReference>
<dbReference type="GO" id="GO:0052621">
    <property type="term" value="F:diguanylate cyclase activity"/>
    <property type="evidence" value="ECO:0007669"/>
    <property type="project" value="UniProtKB-EC"/>
</dbReference>
<dbReference type="PANTHER" id="PTHR44757:SF2">
    <property type="entry name" value="BIOFILM ARCHITECTURE MAINTENANCE PROTEIN MBAA"/>
    <property type="match status" value="1"/>
</dbReference>
<protein>
    <submittedName>
        <fullName evidence="2">GGDEF domain-containing protein</fullName>
        <ecNumber evidence="2">2.7.7.65</ecNumber>
    </submittedName>
</protein>
<dbReference type="InterPro" id="IPR035965">
    <property type="entry name" value="PAS-like_dom_sf"/>
</dbReference>
<evidence type="ECO:0000259" key="1">
    <source>
        <dbReference type="PROSITE" id="PS50887"/>
    </source>
</evidence>
<dbReference type="PROSITE" id="PS50887">
    <property type="entry name" value="GGDEF"/>
    <property type="match status" value="1"/>
</dbReference>
<dbReference type="InterPro" id="IPR029787">
    <property type="entry name" value="Nucleotide_cyclase"/>
</dbReference>
<dbReference type="SUPFAM" id="SSF55785">
    <property type="entry name" value="PYP-like sensor domain (PAS domain)"/>
    <property type="match status" value="1"/>
</dbReference>
<dbReference type="EMBL" id="JBGJLR010000016">
    <property type="protein sequence ID" value="MEZ2740461.1"/>
    <property type="molecule type" value="Genomic_DNA"/>
</dbReference>
<feature type="domain" description="GGDEF" evidence="1">
    <location>
        <begin position="174"/>
        <end position="307"/>
    </location>
</feature>
<evidence type="ECO:0000313" key="3">
    <source>
        <dbReference type="Proteomes" id="UP001567350"/>
    </source>
</evidence>
<dbReference type="SMART" id="SM00267">
    <property type="entry name" value="GGDEF"/>
    <property type="match status" value="1"/>
</dbReference>
<dbReference type="NCBIfam" id="TIGR00254">
    <property type="entry name" value="GGDEF"/>
    <property type="match status" value="1"/>
</dbReference>
<dbReference type="Gene3D" id="3.30.450.20">
    <property type="entry name" value="PAS domain"/>
    <property type="match status" value="1"/>
</dbReference>
<evidence type="ECO:0000313" key="2">
    <source>
        <dbReference type="EMBL" id="MEZ2740461.1"/>
    </source>
</evidence>
<accession>A0ABV4IF39</accession>
<dbReference type="CDD" id="cd01949">
    <property type="entry name" value="GGDEF"/>
    <property type="match status" value="1"/>
</dbReference>
<gene>
    <name evidence="2" type="ORF">ACBP88_13555</name>
</gene>
<dbReference type="RefSeq" id="WP_370893310.1">
    <property type="nucleotide sequence ID" value="NZ_JBGJLR010000016.1"/>
</dbReference>